<keyword evidence="1" id="KW-0732">Signal</keyword>
<evidence type="ECO:0008006" key="4">
    <source>
        <dbReference type="Google" id="ProtNLM"/>
    </source>
</evidence>
<comment type="caution">
    <text evidence="2">The sequence shown here is derived from an EMBL/GenBank/DDBJ whole genome shotgun (WGS) entry which is preliminary data.</text>
</comment>
<reference evidence="2 3" key="1">
    <citation type="submission" date="2024-07" db="EMBL/GenBank/DDBJ databases">
        <authorList>
            <person name="Wang L."/>
        </authorList>
    </citation>
    <scope>NUCLEOTIDE SEQUENCE [LARGE SCALE GENOMIC DNA]</scope>
    <source>
        <strain evidence="2 3">WL359</strain>
    </source>
</reference>
<feature type="chain" id="PRO_5046043503" description="Lipoprotein" evidence="1">
    <location>
        <begin position="21"/>
        <end position="181"/>
    </location>
</feature>
<dbReference type="Proteomes" id="UP001555342">
    <property type="component" value="Unassembled WGS sequence"/>
</dbReference>
<gene>
    <name evidence="2" type="ORF">AB1E22_02035</name>
</gene>
<evidence type="ECO:0000256" key="1">
    <source>
        <dbReference type="SAM" id="SignalP"/>
    </source>
</evidence>
<dbReference type="RefSeq" id="WP_367593850.1">
    <property type="nucleotide sequence ID" value="NZ_JBFMVT010000002.1"/>
</dbReference>
<evidence type="ECO:0000313" key="2">
    <source>
        <dbReference type="EMBL" id="MEW7311509.1"/>
    </source>
</evidence>
<protein>
    <recommendedName>
        <fullName evidence="4">Lipoprotein</fullName>
    </recommendedName>
</protein>
<evidence type="ECO:0000313" key="3">
    <source>
        <dbReference type="Proteomes" id="UP001555342"/>
    </source>
</evidence>
<organism evidence="2 3">
    <name type="scientific">Buttiauxella gaviniae</name>
    <dbReference type="NCBI Taxonomy" id="82990"/>
    <lineage>
        <taxon>Bacteria</taxon>
        <taxon>Pseudomonadati</taxon>
        <taxon>Pseudomonadota</taxon>
        <taxon>Gammaproteobacteria</taxon>
        <taxon>Enterobacterales</taxon>
        <taxon>Enterobacteriaceae</taxon>
        <taxon>Buttiauxella</taxon>
    </lineage>
</organism>
<accession>A0ABV3NPP7</accession>
<dbReference type="EMBL" id="JBFMVT010000002">
    <property type="protein sequence ID" value="MEW7311509.1"/>
    <property type="molecule type" value="Genomic_DNA"/>
</dbReference>
<sequence>MNNKSLSLLLFLVNPTMSFADCHPATSDCINTTLGPLEQRTRYHSDDGYSHLTLNGKEIYKAKDDYIVIDTENADYIVKEKKYLISKATISYVSDDPCYPDKPGSRCAMNVILDLTSGKPLISNWFSSGHAGGSQITWVSWGKANSIIVIDNELRFKYSNGHVERVNQGQNYAGDNNERKQ</sequence>
<keyword evidence="3" id="KW-1185">Reference proteome</keyword>
<feature type="signal peptide" evidence="1">
    <location>
        <begin position="1"/>
        <end position="20"/>
    </location>
</feature>
<name>A0ABV3NPP7_9ENTR</name>
<proteinExistence type="predicted"/>